<accession>A0A6F8YAF9</accession>
<dbReference type="AlphaFoldDB" id="A0A6F8YAF9"/>
<gene>
    <name evidence="1" type="ORF">Psuf_002810</name>
</gene>
<reference evidence="1 2" key="1">
    <citation type="submission" date="2020-03" db="EMBL/GenBank/DDBJ databases">
        <title>Whole genome shotgun sequence of Phytohabitans suffuscus NBRC 105367.</title>
        <authorList>
            <person name="Komaki H."/>
            <person name="Tamura T."/>
        </authorList>
    </citation>
    <scope>NUCLEOTIDE SEQUENCE [LARGE SCALE GENOMIC DNA]</scope>
    <source>
        <strain evidence="1 2">NBRC 105367</strain>
    </source>
</reference>
<organism evidence="1 2">
    <name type="scientific">Phytohabitans suffuscus</name>
    <dbReference type="NCBI Taxonomy" id="624315"/>
    <lineage>
        <taxon>Bacteria</taxon>
        <taxon>Bacillati</taxon>
        <taxon>Actinomycetota</taxon>
        <taxon>Actinomycetes</taxon>
        <taxon>Micromonosporales</taxon>
        <taxon>Micromonosporaceae</taxon>
    </lineage>
</organism>
<reference evidence="1 2" key="2">
    <citation type="submission" date="2020-03" db="EMBL/GenBank/DDBJ databases">
        <authorList>
            <person name="Ichikawa N."/>
            <person name="Kimura A."/>
            <person name="Kitahashi Y."/>
            <person name="Uohara A."/>
        </authorList>
    </citation>
    <scope>NUCLEOTIDE SEQUENCE [LARGE SCALE GENOMIC DNA]</scope>
    <source>
        <strain evidence="1 2">NBRC 105367</strain>
    </source>
</reference>
<proteinExistence type="predicted"/>
<evidence type="ECO:0000313" key="1">
    <source>
        <dbReference type="EMBL" id="BCB82968.1"/>
    </source>
</evidence>
<protein>
    <submittedName>
        <fullName evidence="1">Uncharacterized protein</fullName>
    </submittedName>
</protein>
<dbReference type="EMBL" id="AP022871">
    <property type="protein sequence ID" value="BCB82968.1"/>
    <property type="molecule type" value="Genomic_DNA"/>
</dbReference>
<evidence type="ECO:0000313" key="2">
    <source>
        <dbReference type="Proteomes" id="UP000503011"/>
    </source>
</evidence>
<sequence>MTDERRQAALDSLAMLAQQREEIEAEITAAVAHALNMRATWAQVERAARLQRGTGQRRYGPLLVEERRFRVRGESGDSGDAE</sequence>
<keyword evidence="2" id="KW-1185">Reference proteome</keyword>
<dbReference type="RefSeq" id="WP_173152890.1">
    <property type="nucleotide sequence ID" value="NZ_AP022871.1"/>
</dbReference>
<dbReference type="KEGG" id="psuu:Psuf_002810"/>
<name>A0A6F8YAF9_9ACTN</name>
<dbReference type="Proteomes" id="UP000503011">
    <property type="component" value="Chromosome"/>
</dbReference>